<reference evidence="1 2" key="1">
    <citation type="submission" date="2018-01" db="EMBL/GenBank/DDBJ databases">
        <title>Metagenomic assembled genomes from two thermal pools in the Uzon Caldera, Kamchatka, Russia.</title>
        <authorList>
            <person name="Wilkins L."/>
            <person name="Ettinger C."/>
        </authorList>
    </citation>
    <scope>NUCLEOTIDE SEQUENCE [LARGE SCALE GENOMIC DNA]</scope>
    <source>
        <strain evidence="1">ARK-04</strain>
    </source>
</reference>
<dbReference type="Proteomes" id="UP000235619">
    <property type="component" value="Unassembled WGS sequence"/>
</dbReference>
<protein>
    <submittedName>
        <fullName evidence="1">Uncharacterized protein</fullName>
    </submittedName>
</protein>
<gene>
    <name evidence="1" type="ORF">C0169_04750</name>
</gene>
<dbReference type="AlphaFoldDB" id="A0A2N7QC89"/>
<comment type="caution">
    <text evidence="1">The sequence shown here is derived from an EMBL/GenBank/DDBJ whole genome shotgun (WGS) entry which is preliminary data.</text>
</comment>
<evidence type="ECO:0000313" key="1">
    <source>
        <dbReference type="EMBL" id="PMP96133.1"/>
    </source>
</evidence>
<organism evidence="1 2">
    <name type="scientific">Thermodesulfobacterium geofontis</name>
    <dbReference type="NCBI Taxonomy" id="1295609"/>
    <lineage>
        <taxon>Bacteria</taxon>
        <taxon>Pseudomonadati</taxon>
        <taxon>Thermodesulfobacteriota</taxon>
        <taxon>Thermodesulfobacteria</taxon>
        <taxon>Thermodesulfobacteriales</taxon>
        <taxon>Thermodesulfobacteriaceae</taxon>
        <taxon>Thermodesulfobacterium</taxon>
    </lineage>
</organism>
<proteinExistence type="predicted"/>
<evidence type="ECO:0000313" key="2">
    <source>
        <dbReference type="Proteomes" id="UP000235619"/>
    </source>
</evidence>
<sequence length="172" mass="20797">MMSQKTKFLIFLVIFLIVNFDFIIFSKAESLNLLNNQNLSLISENSKGEKLFYLKDSLKKISDSKLEVNLLYLPKEDISKRCEDYWIYWRISSEMREYLWISLEKEELDKCRSLKYAIYKWQIDCKKRTYKEKDWGWYDEKGNSVYTRRTVGISFISIPKDLIEELFENLCK</sequence>
<name>A0A2N7QC89_9BACT</name>
<dbReference type="EMBL" id="PNJD01000288">
    <property type="protein sequence ID" value="PMP96133.1"/>
    <property type="molecule type" value="Genomic_DNA"/>
</dbReference>
<accession>A0A2N7QC89</accession>